<keyword evidence="4" id="KW-1185">Reference proteome</keyword>
<dbReference type="InterPro" id="IPR000073">
    <property type="entry name" value="AB_hydrolase_1"/>
</dbReference>
<sequence length="341" mass="37685">MHLQVKSFVFTHSSPSASAFSSSSQVSSYSSPYSTCADAGPLKMTAKRYRAGNSSSNTEGITLVLGHGVGSHKEAWEPLLRDIFARQQNSYPRVREAWALDRQDHGDAAVLNGAEIQKSRPGGVSSDEWSEAIAAFISSPRMRDHQIVTISHSAGAISMVNTAQFLNLRRSPYIGMILVEPTIVGAELDPYREGGIEMLTGAIRARRDKWPSAEALHEWMGARFPWSDWDPRVLKAHVDHGFKSSSETNQITLKCNKLHEANAFLDKPAHFSAVDRIARLCRHMPLHVIWGTQDDIVPEAGKASISDHNKGRYVASVTRMEGESHMIVQENPSQLAVEVCR</sequence>
<dbReference type="Gene3D" id="3.40.50.1820">
    <property type="entry name" value="alpha/beta hydrolase"/>
    <property type="match status" value="1"/>
</dbReference>
<evidence type="ECO:0000313" key="3">
    <source>
        <dbReference type="EMBL" id="CAK5276282.1"/>
    </source>
</evidence>
<evidence type="ECO:0000259" key="1">
    <source>
        <dbReference type="Pfam" id="PF12697"/>
    </source>
</evidence>
<comment type="caution">
    <text evidence="2">The sequence shown here is derived from an EMBL/GenBank/DDBJ whole genome shotgun (WGS) entry which is preliminary data.</text>
</comment>
<dbReference type="SUPFAM" id="SSF53474">
    <property type="entry name" value="alpha/beta-Hydrolases"/>
    <property type="match status" value="1"/>
</dbReference>
<gene>
    <name evidence="2" type="ORF">MYCIT1_LOCUS23996</name>
    <name evidence="3" type="ORF">MYCIT1_LOCUS24396</name>
</gene>
<accession>A0AAD2K2X1</accession>
<evidence type="ECO:0000313" key="2">
    <source>
        <dbReference type="EMBL" id="CAK5275903.1"/>
    </source>
</evidence>
<proteinExistence type="predicted"/>
<feature type="non-terminal residue" evidence="2">
    <location>
        <position position="341"/>
    </location>
</feature>
<reference evidence="2" key="1">
    <citation type="submission" date="2023-11" db="EMBL/GenBank/DDBJ databases">
        <authorList>
            <person name="De Vega J J."/>
            <person name="De Vega J J."/>
        </authorList>
    </citation>
    <scope>NUCLEOTIDE SEQUENCE</scope>
</reference>
<dbReference type="AlphaFoldDB" id="A0AAD2K2X1"/>
<evidence type="ECO:0000313" key="4">
    <source>
        <dbReference type="Proteomes" id="UP001295794"/>
    </source>
</evidence>
<feature type="domain" description="AB hydrolase-1" evidence="1">
    <location>
        <begin position="63"/>
        <end position="336"/>
    </location>
</feature>
<organism evidence="2 4">
    <name type="scientific">Mycena citricolor</name>
    <dbReference type="NCBI Taxonomy" id="2018698"/>
    <lineage>
        <taxon>Eukaryota</taxon>
        <taxon>Fungi</taxon>
        <taxon>Dikarya</taxon>
        <taxon>Basidiomycota</taxon>
        <taxon>Agaricomycotina</taxon>
        <taxon>Agaricomycetes</taxon>
        <taxon>Agaricomycetidae</taxon>
        <taxon>Agaricales</taxon>
        <taxon>Marasmiineae</taxon>
        <taxon>Mycenaceae</taxon>
        <taxon>Mycena</taxon>
    </lineage>
</organism>
<dbReference type="Proteomes" id="UP001295794">
    <property type="component" value="Unassembled WGS sequence"/>
</dbReference>
<dbReference type="Pfam" id="PF12697">
    <property type="entry name" value="Abhydrolase_6"/>
    <property type="match status" value="1"/>
</dbReference>
<name>A0AAD2K2X1_9AGAR</name>
<protein>
    <recommendedName>
        <fullName evidence="1">AB hydrolase-1 domain-containing protein</fullName>
    </recommendedName>
</protein>
<dbReference type="InterPro" id="IPR029058">
    <property type="entry name" value="AB_hydrolase_fold"/>
</dbReference>
<dbReference type="EMBL" id="CAVNYO010000405">
    <property type="protein sequence ID" value="CAK5275903.1"/>
    <property type="molecule type" value="Genomic_DNA"/>
</dbReference>
<dbReference type="EMBL" id="CAVNYO010000405">
    <property type="protein sequence ID" value="CAK5276282.1"/>
    <property type="molecule type" value="Genomic_DNA"/>
</dbReference>